<name>A0A4Y6Q0L2_PERCE</name>
<feature type="domain" description="FHA" evidence="3">
    <location>
        <begin position="91"/>
        <end position="140"/>
    </location>
</feature>
<dbReference type="InterPro" id="IPR008984">
    <property type="entry name" value="SMAD_FHA_dom_sf"/>
</dbReference>
<feature type="region of interest" description="Disordered" evidence="1">
    <location>
        <begin position="40"/>
        <end position="66"/>
    </location>
</feature>
<evidence type="ECO:0000313" key="5">
    <source>
        <dbReference type="Proteomes" id="UP000315995"/>
    </source>
</evidence>
<dbReference type="CDD" id="cd00060">
    <property type="entry name" value="FHA"/>
    <property type="match status" value="1"/>
</dbReference>
<dbReference type="Gene3D" id="2.60.200.20">
    <property type="match status" value="1"/>
</dbReference>
<keyword evidence="2" id="KW-0812">Transmembrane</keyword>
<feature type="transmembrane region" description="Helical" evidence="2">
    <location>
        <begin position="15"/>
        <end position="35"/>
    </location>
</feature>
<dbReference type="InterPro" id="IPR000253">
    <property type="entry name" value="FHA_dom"/>
</dbReference>
<dbReference type="SUPFAM" id="SSF49879">
    <property type="entry name" value="SMAD/FHA domain"/>
    <property type="match status" value="1"/>
</dbReference>
<keyword evidence="2" id="KW-1133">Transmembrane helix</keyword>
<proteinExistence type="predicted"/>
<dbReference type="PANTHER" id="PTHR23308">
    <property type="entry name" value="NUCLEAR INHIBITOR OF PROTEIN PHOSPHATASE-1"/>
    <property type="match status" value="1"/>
</dbReference>
<dbReference type="EMBL" id="CP041186">
    <property type="protein sequence ID" value="QDG54104.1"/>
    <property type="molecule type" value="Genomic_DNA"/>
</dbReference>
<evidence type="ECO:0000256" key="2">
    <source>
        <dbReference type="SAM" id="Phobius"/>
    </source>
</evidence>
<dbReference type="AlphaFoldDB" id="A0A4Y6Q0L2"/>
<organism evidence="4 5">
    <name type="scientific">Persicimonas caeni</name>
    <dbReference type="NCBI Taxonomy" id="2292766"/>
    <lineage>
        <taxon>Bacteria</taxon>
        <taxon>Deltaproteobacteria</taxon>
        <taxon>Bradymonadales</taxon>
        <taxon>Bradymonadaceae</taxon>
        <taxon>Persicimonas</taxon>
    </lineage>
</organism>
<reference evidence="4 5" key="1">
    <citation type="submission" date="2019-06" db="EMBL/GenBank/DDBJ databases">
        <title>Persicimonas caeni gen. nov., sp. nov., a predatory bacterium isolated from solar saltern.</title>
        <authorList>
            <person name="Wang S."/>
        </authorList>
    </citation>
    <scope>NUCLEOTIDE SEQUENCE [LARGE SCALE GENOMIC DNA]</scope>
    <source>
        <strain evidence="4 5">YN101</strain>
    </source>
</reference>
<evidence type="ECO:0000256" key="1">
    <source>
        <dbReference type="SAM" id="MobiDB-lite"/>
    </source>
</evidence>
<accession>A0A5B8YBN5</accession>
<dbReference type="PROSITE" id="PS50006">
    <property type="entry name" value="FHA_DOMAIN"/>
    <property type="match status" value="1"/>
</dbReference>
<dbReference type="InterPro" id="IPR050923">
    <property type="entry name" value="Cell_Proc_Reg/RNA_Proc"/>
</dbReference>
<gene>
    <name evidence="4" type="ORF">FIV42_26190</name>
</gene>
<dbReference type="Pfam" id="PF00498">
    <property type="entry name" value="FHA"/>
    <property type="match status" value="1"/>
</dbReference>
<accession>A0A4Y6Q0L2</accession>
<dbReference type="SMART" id="SM00240">
    <property type="entry name" value="FHA"/>
    <property type="match status" value="1"/>
</dbReference>
<sequence length="239" mass="25314">MKFGSSLEGYQAMDIGIVLVAVLAVVAVAFVIVFLRGKSDDSGQSWDKGPATANRAGNRPPRASRASKVNWLVGQSESVAGQNFHLGERTVTIGRGLGNFIQISDENASRVHAQFNASPVGVKVKDMGSSNGTLLNGEKLEPEQPRRLQDGDEIAIGDAVFVYRKEGNFQDQALTGKKDIQASQQKKTQALGAIGGGGSLKEQMEKAVIENGGDFEKAAAQVGIDVEMLKKIVGAEKAS</sequence>
<keyword evidence="2" id="KW-0472">Membrane</keyword>
<protein>
    <submittedName>
        <fullName evidence="4">FHA domain-containing protein</fullName>
    </submittedName>
</protein>
<dbReference type="OrthoDB" id="5508874at2"/>
<keyword evidence="5" id="KW-1185">Reference proteome</keyword>
<evidence type="ECO:0000313" key="4">
    <source>
        <dbReference type="EMBL" id="QDG54104.1"/>
    </source>
</evidence>
<evidence type="ECO:0000259" key="3">
    <source>
        <dbReference type="PROSITE" id="PS50006"/>
    </source>
</evidence>
<dbReference type="Proteomes" id="UP000315995">
    <property type="component" value="Chromosome"/>
</dbReference>